<organism evidence="1">
    <name type="scientific">Rosellinia necatrix</name>
    <name type="common">White root-rot fungus</name>
    <dbReference type="NCBI Taxonomy" id="77044"/>
    <lineage>
        <taxon>Eukaryota</taxon>
        <taxon>Fungi</taxon>
        <taxon>Dikarya</taxon>
        <taxon>Ascomycota</taxon>
        <taxon>Pezizomycotina</taxon>
        <taxon>Sordariomycetes</taxon>
        <taxon>Xylariomycetidae</taxon>
        <taxon>Xylariales</taxon>
        <taxon>Xylariaceae</taxon>
        <taxon>Rosellinia</taxon>
    </lineage>
</organism>
<gene>
    <name evidence="1" type="ORF">SAMD00023353_4000270</name>
</gene>
<dbReference type="AlphaFoldDB" id="A0A1W2TM42"/>
<reference evidence="1" key="1">
    <citation type="submission" date="2016-03" db="EMBL/GenBank/DDBJ databases">
        <title>Draft genome sequence of Rosellinia necatrix.</title>
        <authorList>
            <person name="Kanematsu S."/>
        </authorList>
    </citation>
    <scope>NUCLEOTIDE SEQUENCE [LARGE SCALE GENOMIC DNA]</scope>
    <source>
        <strain evidence="1">W97</strain>
    </source>
</reference>
<keyword evidence="2" id="KW-1185">Reference proteome</keyword>
<dbReference type="OMA" id="EDYSHCC"/>
<evidence type="ECO:0000313" key="2">
    <source>
        <dbReference type="Proteomes" id="UP000054516"/>
    </source>
</evidence>
<evidence type="ECO:0008006" key="3">
    <source>
        <dbReference type="Google" id="ProtNLM"/>
    </source>
</evidence>
<name>A0A1W2TM42_ROSNE</name>
<sequence>MSTVAGDHRGRCMLDQLPFELVVQIMKALPSLSALWSFMNTSARLAAIFRGAALDITETVVRCTVPDKIQVLLCAVLRLRSSHFPPSLDVATETPRASPGRHRNFPGPAPATAPEVFWSFVRLAEMIHVLAHDCIEHYRKACLAMKPFYLDDPTSIRGYSNILPPPHPELPKGKPYQPKDTGPPSWAEEQLVMLNIWRIQYYYEIRSAHHAGNLEWTAAEQEELVSMTLPMFYGFRSRPCRQEQLLTVLAYLQEIKGPEEEGSHPFRLPCPATPVRSDLGCSSEQPKEQLDAYGRTLELEFRPDSWIFAAIMSRDLKYSPLYGFGLSHWRKFGLALWENKRLIDLGLLAPKRRVPGWPYYFVWRSILTEEERNSANADF</sequence>
<dbReference type="Proteomes" id="UP000054516">
    <property type="component" value="Unassembled WGS sequence"/>
</dbReference>
<dbReference type="OrthoDB" id="4358152at2759"/>
<accession>A0A1W2TM42</accession>
<dbReference type="EMBL" id="DF977485">
    <property type="protein sequence ID" value="GAP89397.1"/>
    <property type="molecule type" value="Genomic_DNA"/>
</dbReference>
<dbReference type="STRING" id="77044.A0A1W2TM42"/>
<proteinExistence type="predicted"/>
<protein>
    <recommendedName>
        <fullName evidence="3">F-box domain-containing protein</fullName>
    </recommendedName>
</protein>
<evidence type="ECO:0000313" key="1">
    <source>
        <dbReference type="EMBL" id="GAP89397.1"/>
    </source>
</evidence>